<evidence type="ECO:0000256" key="4">
    <source>
        <dbReference type="ARBA" id="ARBA00022448"/>
    </source>
</evidence>
<dbReference type="PIRSF" id="PIRSF017479">
    <property type="entry name" value="TRAPP_I_complex_Trs31"/>
    <property type="match status" value="1"/>
</dbReference>
<evidence type="ECO:0000256" key="3">
    <source>
        <dbReference type="ARBA" id="ARBA00006218"/>
    </source>
</evidence>
<dbReference type="OrthoDB" id="10254842at2759"/>
<dbReference type="InterPro" id="IPR007194">
    <property type="entry name" value="TRAPP_component"/>
</dbReference>
<evidence type="ECO:0000256" key="5">
    <source>
        <dbReference type="ARBA" id="ARBA00022824"/>
    </source>
</evidence>
<keyword evidence="6 8" id="KW-0931">ER-Golgi transport</keyword>
<dbReference type="GO" id="GO:1990070">
    <property type="term" value="C:TRAPPI protein complex"/>
    <property type="evidence" value="ECO:0007669"/>
    <property type="project" value="TreeGrafter"/>
</dbReference>
<comment type="subunit">
    <text evidence="8">Part of the multisubunit TRAPP (transport protein particle) complex.</text>
</comment>
<comment type="similarity">
    <text evidence="3 8">Belongs to the TRAPP small subunits family. BET3 subfamily.</text>
</comment>
<keyword evidence="10" id="KW-1185">Reference proteome</keyword>
<organism evidence="9 10">
    <name type="scientific">Intoshia linei</name>
    <dbReference type="NCBI Taxonomy" id="1819745"/>
    <lineage>
        <taxon>Eukaryota</taxon>
        <taxon>Metazoa</taxon>
        <taxon>Spiralia</taxon>
        <taxon>Lophotrochozoa</taxon>
        <taxon>Mesozoa</taxon>
        <taxon>Orthonectida</taxon>
        <taxon>Rhopaluridae</taxon>
        <taxon>Intoshia</taxon>
    </lineage>
</organism>
<dbReference type="CDD" id="cd14943">
    <property type="entry name" value="TRAPPC5_Trs31"/>
    <property type="match status" value="1"/>
</dbReference>
<dbReference type="GO" id="GO:1990071">
    <property type="term" value="C:TRAPPII protein complex"/>
    <property type="evidence" value="ECO:0007669"/>
    <property type="project" value="TreeGrafter"/>
</dbReference>
<keyword evidence="5 8" id="KW-0256">Endoplasmic reticulum</keyword>
<evidence type="ECO:0000256" key="1">
    <source>
        <dbReference type="ARBA" id="ARBA00004222"/>
    </source>
</evidence>
<dbReference type="Gene3D" id="3.30.1380.20">
    <property type="entry name" value="Trafficking protein particle complex subunit 3"/>
    <property type="match status" value="1"/>
</dbReference>
<comment type="caution">
    <text evidence="9">The sequence shown here is derived from an EMBL/GenBank/DDBJ whole genome shotgun (WGS) entry which is preliminary data.</text>
</comment>
<proteinExistence type="inferred from homology"/>
<dbReference type="Pfam" id="PF04051">
    <property type="entry name" value="TRAPP"/>
    <property type="match status" value="1"/>
</dbReference>
<dbReference type="SUPFAM" id="SSF111126">
    <property type="entry name" value="Ligand-binding domain in the NO signalling and Golgi transport"/>
    <property type="match status" value="1"/>
</dbReference>
<dbReference type="AlphaFoldDB" id="A0A177B2G8"/>
<reference evidence="9 10" key="1">
    <citation type="submission" date="2016-04" db="EMBL/GenBank/DDBJ databases">
        <title>The genome of Intoshia linei affirms orthonectids as highly simplified spiralians.</title>
        <authorList>
            <person name="Mikhailov K.V."/>
            <person name="Slusarev G.S."/>
            <person name="Nikitin M.A."/>
            <person name="Logacheva M.D."/>
            <person name="Penin A."/>
            <person name="Aleoshin V."/>
            <person name="Panchin Y.V."/>
        </authorList>
    </citation>
    <scope>NUCLEOTIDE SEQUENCE [LARGE SCALE GENOMIC DNA]</scope>
    <source>
        <strain evidence="9">Intl2013</strain>
        <tissue evidence="9">Whole animal</tissue>
    </source>
</reference>
<dbReference type="PANTHER" id="PTHR20902:SF0">
    <property type="entry name" value="TRAFFICKING PROTEIN PARTICLE COMPLEX SUBUNIT 5"/>
    <property type="match status" value="1"/>
</dbReference>
<evidence type="ECO:0000256" key="2">
    <source>
        <dbReference type="ARBA" id="ARBA00004240"/>
    </source>
</evidence>
<comment type="subcellular location">
    <subcellularLocation>
        <location evidence="2">Endoplasmic reticulum</location>
    </subcellularLocation>
    <subcellularLocation>
        <location evidence="1 8">Golgi apparatus</location>
        <location evidence="1 8">cis-Golgi network</location>
    </subcellularLocation>
</comment>
<keyword evidence="4 8" id="KW-0813">Transport</keyword>
<keyword evidence="7 8" id="KW-0333">Golgi apparatus</keyword>
<name>A0A177B2G8_9BILA</name>
<dbReference type="GO" id="GO:1990072">
    <property type="term" value="C:TRAPPIII protein complex"/>
    <property type="evidence" value="ECO:0007669"/>
    <property type="project" value="TreeGrafter"/>
</dbReference>
<evidence type="ECO:0000256" key="6">
    <source>
        <dbReference type="ARBA" id="ARBA00022892"/>
    </source>
</evidence>
<accession>A0A177B2G8</accession>
<evidence type="ECO:0000256" key="7">
    <source>
        <dbReference type="ARBA" id="ARBA00023034"/>
    </source>
</evidence>
<dbReference type="Proteomes" id="UP000078046">
    <property type="component" value="Unassembled WGS sequence"/>
</dbReference>
<dbReference type="EMBL" id="LWCA01000440">
    <property type="protein sequence ID" value="OAF68477.1"/>
    <property type="molecule type" value="Genomic_DNA"/>
</dbReference>
<evidence type="ECO:0000313" key="10">
    <source>
        <dbReference type="Proteomes" id="UP000078046"/>
    </source>
</evidence>
<dbReference type="InterPro" id="IPR016696">
    <property type="entry name" value="TRAPP-I_su5"/>
</dbReference>
<sequence length="192" mass="21876">MQEKFIENSKLAIFEKSIGKTRYDIQFDTLALLFCAIVNYAKSVTSSIDLLQEKLTKIGNTTGKHLIDVLVWREKSFKKENNIADILNLISSTLWKSLFQKKPDSVEQGSGDELTYYIFESKPFITKCIPLSTDPLENRPNCAAYIGGIIEGFLNSTNFTCTVKTQWHNENSTVYIIKFNPSAIKNQAHNYM</sequence>
<evidence type="ECO:0000256" key="8">
    <source>
        <dbReference type="PIRNR" id="PIRNR017479"/>
    </source>
</evidence>
<comment type="function">
    <text evidence="8">May play a role in vesicular transport from endoplasmic reticulum to Golgi.</text>
</comment>
<dbReference type="PANTHER" id="PTHR20902">
    <property type="entry name" value="41-2 PROTEIN ANTIGEN-RELATED"/>
    <property type="match status" value="1"/>
</dbReference>
<evidence type="ECO:0000313" key="9">
    <source>
        <dbReference type="EMBL" id="OAF68477.1"/>
    </source>
</evidence>
<dbReference type="GO" id="GO:0005783">
    <property type="term" value="C:endoplasmic reticulum"/>
    <property type="evidence" value="ECO:0007669"/>
    <property type="project" value="UniProtKB-SubCell"/>
</dbReference>
<protein>
    <recommendedName>
        <fullName evidence="8">Trafficking protein particle complex subunit 5</fullName>
    </recommendedName>
</protein>
<gene>
    <name evidence="9" type="ORF">A3Q56_03784</name>
</gene>
<dbReference type="InterPro" id="IPR024096">
    <property type="entry name" value="NO_sig/Golgi_transp_ligand-bd"/>
</dbReference>
<dbReference type="GO" id="GO:0006888">
    <property type="term" value="P:endoplasmic reticulum to Golgi vesicle-mediated transport"/>
    <property type="evidence" value="ECO:0007669"/>
    <property type="project" value="TreeGrafter"/>
</dbReference>